<sequence length="77" mass="8511">MEPGISIASFMRQVKEVVNKMTANSDKPSVVMIVERVLTALPTMYDGVRRAIGALDTVPTLEQLTGHLQLEEARKNN</sequence>
<gene>
    <name evidence="1" type="ORF">R1flu_014213</name>
</gene>
<dbReference type="EMBL" id="JBHFFA010000004">
    <property type="protein sequence ID" value="KAL2629527.1"/>
    <property type="molecule type" value="Genomic_DNA"/>
</dbReference>
<reference evidence="1 2" key="1">
    <citation type="submission" date="2024-09" db="EMBL/GenBank/DDBJ databases">
        <title>Chromosome-scale assembly of Riccia fluitans.</title>
        <authorList>
            <person name="Paukszto L."/>
            <person name="Sawicki J."/>
            <person name="Karawczyk K."/>
            <person name="Piernik-Szablinska J."/>
            <person name="Szczecinska M."/>
            <person name="Mazdziarz M."/>
        </authorList>
    </citation>
    <scope>NUCLEOTIDE SEQUENCE [LARGE SCALE GENOMIC DNA]</scope>
    <source>
        <strain evidence="1">Rf_01</strain>
        <tissue evidence="1">Aerial parts of the thallus</tissue>
    </source>
</reference>
<proteinExistence type="predicted"/>
<name>A0ABD1YJ71_9MARC</name>
<organism evidence="1 2">
    <name type="scientific">Riccia fluitans</name>
    <dbReference type="NCBI Taxonomy" id="41844"/>
    <lineage>
        <taxon>Eukaryota</taxon>
        <taxon>Viridiplantae</taxon>
        <taxon>Streptophyta</taxon>
        <taxon>Embryophyta</taxon>
        <taxon>Marchantiophyta</taxon>
        <taxon>Marchantiopsida</taxon>
        <taxon>Marchantiidae</taxon>
        <taxon>Marchantiales</taxon>
        <taxon>Ricciaceae</taxon>
        <taxon>Riccia</taxon>
    </lineage>
</organism>
<dbReference type="AlphaFoldDB" id="A0ABD1YJ71"/>
<accession>A0ABD1YJ71</accession>
<protein>
    <submittedName>
        <fullName evidence="1">Uncharacterized protein</fullName>
    </submittedName>
</protein>
<dbReference type="Proteomes" id="UP001605036">
    <property type="component" value="Unassembled WGS sequence"/>
</dbReference>
<evidence type="ECO:0000313" key="2">
    <source>
        <dbReference type="Proteomes" id="UP001605036"/>
    </source>
</evidence>
<dbReference type="Pfam" id="PF14223">
    <property type="entry name" value="Retrotran_gag_2"/>
    <property type="match status" value="1"/>
</dbReference>
<comment type="caution">
    <text evidence="1">The sequence shown here is derived from an EMBL/GenBank/DDBJ whole genome shotgun (WGS) entry which is preliminary data.</text>
</comment>
<keyword evidence="2" id="KW-1185">Reference proteome</keyword>
<evidence type="ECO:0000313" key="1">
    <source>
        <dbReference type="EMBL" id="KAL2629527.1"/>
    </source>
</evidence>